<dbReference type="Pfam" id="PF07690">
    <property type="entry name" value="MFS_1"/>
    <property type="match status" value="1"/>
</dbReference>
<dbReference type="InterPro" id="IPR011701">
    <property type="entry name" value="MFS"/>
</dbReference>
<evidence type="ECO:0000256" key="6">
    <source>
        <dbReference type="ARBA" id="ARBA00023136"/>
    </source>
</evidence>
<feature type="transmembrane region" description="Helical" evidence="7">
    <location>
        <begin position="177"/>
        <end position="197"/>
    </location>
</feature>
<feature type="transmembrane region" description="Helical" evidence="7">
    <location>
        <begin position="87"/>
        <end position="106"/>
    </location>
</feature>
<keyword evidence="4 7" id="KW-0812">Transmembrane</keyword>
<evidence type="ECO:0000256" key="4">
    <source>
        <dbReference type="ARBA" id="ARBA00022692"/>
    </source>
</evidence>
<accession>A0A0F8YVP8</accession>
<feature type="transmembrane region" description="Helical" evidence="7">
    <location>
        <begin position="112"/>
        <end position="138"/>
    </location>
</feature>
<feature type="transmembrane region" description="Helical" evidence="7">
    <location>
        <begin position="60"/>
        <end position="80"/>
    </location>
</feature>
<keyword evidence="5 7" id="KW-1133">Transmembrane helix</keyword>
<proteinExistence type="predicted"/>
<dbReference type="GO" id="GO:0005886">
    <property type="term" value="C:plasma membrane"/>
    <property type="evidence" value="ECO:0007669"/>
    <property type="project" value="UniProtKB-SubCell"/>
</dbReference>
<name>A0A0F8YVP8_9ZZZZ</name>
<evidence type="ECO:0000313" key="8">
    <source>
        <dbReference type="EMBL" id="KKK85488.1"/>
    </source>
</evidence>
<comment type="subcellular location">
    <subcellularLocation>
        <location evidence="1">Cell membrane</location>
        <topology evidence="1">Multi-pass membrane protein</topology>
    </subcellularLocation>
</comment>
<dbReference type="PANTHER" id="PTHR43266:SF2">
    <property type="entry name" value="MAJOR FACILITATOR SUPERFAMILY (MFS) PROFILE DOMAIN-CONTAINING PROTEIN"/>
    <property type="match status" value="1"/>
</dbReference>
<feature type="transmembrane region" description="Helical" evidence="7">
    <location>
        <begin position="150"/>
        <end position="171"/>
    </location>
</feature>
<dbReference type="InterPro" id="IPR036259">
    <property type="entry name" value="MFS_trans_sf"/>
</dbReference>
<feature type="non-terminal residue" evidence="8">
    <location>
        <position position="209"/>
    </location>
</feature>
<dbReference type="GO" id="GO:0022857">
    <property type="term" value="F:transmembrane transporter activity"/>
    <property type="evidence" value="ECO:0007669"/>
    <property type="project" value="InterPro"/>
</dbReference>
<sequence>MVYEPPHIEEIADSRALLRQPRFATLWLTQGLAQTAQNAILFTLLVLVLKLTGSSAASSLLVLAFILPSIFIGVFVGVMLDRWRKGTILVITNVVRAGACGLYLFFNDDVLAILAISLVFSTSGLFFNPAIISLIPSLVSRERLVSANSLYNFTLTGSQLAGLVFLAPVILKLGDERAMFVVAGGLFIVAAGLAVWLDTLREGREIEPR</sequence>
<organism evidence="8">
    <name type="scientific">marine sediment metagenome</name>
    <dbReference type="NCBI Taxonomy" id="412755"/>
    <lineage>
        <taxon>unclassified sequences</taxon>
        <taxon>metagenomes</taxon>
        <taxon>ecological metagenomes</taxon>
    </lineage>
</organism>
<dbReference type="EMBL" id="LAZR01051285">
    <property type="protein sequence ID" value="KKK85488.1"/>
    <property type="molecule type" value="Genomic_DNA"/>
</dbReference>
<evidence type="ECO:0000256" key="5">
    <source>
        <dbReference type="ARBA" id="ARBA00022989"/>
    </source>
</evidence>
<evidence type="ECO:0000256" key="1">
    <source>
        <dbReference type="ARBA" id="ARBA00004651"/>
    </source>
</evidence>
<evidence type="ECO:0000256" key="2">
    <source>
        <dbReference type="ARBA" id="ARBA00022448"/>
    </source>
</evidence>
<evidence type="ECO:0008006" key="9">
    <source>
        <dbReference type="Google" id="ProtNLM"/>
    </source>
</evidence>
<evidence type="ECO:0000256" key="7">
    <source>
        <dbReference type="SAM" id="Phobius"/>
    </source>
</evidence>
<comment type="caution">
    <text evidence="8">The sequence shown here is derived from an EMBL/GenBank/DDBJ whole genome shotgun (WGS) entry which is preliminary data.</text>
</comment>
<feature type="transmembrane region" description="Helical" evidence="7">
    <location>
        <begin position="24"/>
        <end position="48"/>
    </location>
</feature>
<gene>
    <name evidence="8" type="ORF">LCGC14_2772780</name>
</gene>
<keyword evidence="2" id="KW-0813">Transport</keyword>
<reference evidence="8" key="1">
    <citation type="journal article" date="2015" name="Nature">
        <title>Complex archaea that bridge the gap between prokaryotes and eukaryotes.</title>
        <authorList>
            <person name="Spang A."/>
            <person name="Saw J.H."/>
            <person name="Jorgensen S.L."/>
            <person name="Zaremba-Niedzwiedzka K."/>
            <person name="Martijn J."/>
            <person name="Lind A.E."/>
            <person name="van Eijk R."/>
            <person name="Schleper C."/>
            <person name="Guy L."/>
            <person name="Ettema T.J."/>
        </authorList>
    </citation>
    <scope>NUCLEOTIDE SEQUENCE</scope>
</reference>
<dbReference type="Gene3D" id="1.20.1250.20">
    <property type="entry name" value="MFS general substrate transporter like domains"/>
    <property type="match status" value="1"/>
</dbReference>
<keyword evidence="3" id="KW-1003">Cell membrane</keyword>
<protein>
    <recommendedName>
        <fullName evidence="9">Major facilitator superfamily (MFS) profile domain-containing protein</fullName>
    </recommendedName>
</protein>
<dbReference type="AlphaFoldDB" id="A0A0F8YVP8"/>
<evidence type="ECO:0000256" key="3">
    <source>
        <dbReference type="ARBA" id="ARBA00022475"/>
    </source>
</evidence>
<dbReference type="SUPFAM" id="SSF103473">
    <property type="entry name" value="MFS general substrate transporter"/>
    <property type="match status" value="1"/>
</dbReference>
<keyword evidence="6 7" id="KW-0472">Membrane</keyword>
<dbReference type="PANTHER" id="PTHR43266">
    <property type="entry name" value="MACROLIDE-EFFLUX PROTEIN"/>
    <property type="match status" value="1"/>
</dbReference>